<dbReference type="InterPro" id="IPR032675">
    <property type="entry name" value="LRR_dom_sf"/>
</dbReference>
<dbReference type="SUPFAM" id="SSF49299">
    <property type="entry name" value="PKD domain"/>
    <property type="match status" value="1"/>
</dbReference>
<accession>A0A8S5L9Z9</accession>
<evidence type="ECO:0000313" key="2">
    <source>
        <dbReference type="EMBL" id="DAD66744.1"/>
    </source>
</evidence>
<organism evidence="2">
    <name type="scientific">Myoviridae sp. ctPuP5</name>
    <dbReference type="NCBI Taxonomy" id="2823543"/>
    <lineage>
        <taxon>Viruses</taxon>
        <taxon>Duplodnaviria</taxon>
        <taxon>Heunggongvirae</taxon>
        <taxon>Uroviricota</taxon>
        <taxon>Caudoviricetes</taxon>
    </lineage>
</organism>
<name>A0A8S5L9Z9_9CAUD</name>
<dbReference type="PROSITE" id="PS50093">
    <property type="entry name" value="PKD"/>
    <property type="match status" value="1"/>
</dbReference>
<dbReference type="SUPFAM" id="SSF52047">
    <property type="entry name" value="RNI-like"/>
    <property type="match status" value="1"/>
</dbReference>
<dbReference type="EMBL" id="BK014662">
    <property type="protein sequence ID" value="DAD66744.1"/>
    <property type="molecule type" value="Genomic_DNA"/>
</dbReference>
<dbReference type="InterPro" id="IPR005046">
    <property type="entry name" value="DUF285"/>
</dbReference>
<dbReference type="Gene3D" id="3.80.10.10">
    <property type="entry name" value="Ribonuclease Inhibitor"/>
    <property type="match status" value="1"/>
</dbReference>
<evidence type="ECO:0000259" key="1">
    <source>
        <dbReference type="PROSITE" id="PS50093"/>
    </source>
</evidence>
<dbReference type="Gene3D" id="2.60.40.10">
    <property type="entry name" value="Immunoglobulins"/>
    <property type="match status" value="1"/>
</dbReference>
<proteinExistence type="predicted"/>
<dbReference type="Pfam" id="PF03382">
    <property type="entry name" value="DUF285"/>
    <property type="match status" value="2"/>
</dbReference>
<feature type="domain" description="PKD" evidence="1">
    <location>
        <begin position="122"/>
        <end position="151"/>
    </location>
</feature>
<dbReference type="InterPro" id="IPR035986">
    <property type="entry name" value="PKD_dom_sf"/>
</dbReference>
<protein>
    <recommendedName>
        <fullName evidence="1">PKD domain-containing protein</fullName>
    </recommendedName>
</protein>
<sequence>MKDIIIIKNSNTLLNNDVYFPDSNDVEYGELILNNSANKETLFIKNDSNAIIPFRSKSYTLEKIDSTKPTVTVSETMPVNAKEGDFWVEPIPPVPLQLEYTTSVINETITLPLKGNVTCAVNWGDGSETIVNTDNPTHTYNQAGVYNVSISGHCNSLYHSSTNITKVIAWGDEILGLTSLEEAFMDCVNLSAIPTDIAGVFEDVTTFRSAFQNCNNLAAIPDKLFDYAVKATDFSYTFQGGKVFNSIPNNLFLNNIEVTEFNYTFAQCSNVEHLPSGLFVHCPKVTSFEGTFLGCTKLTTIPKALFEGNPDVVSFKAVFNSCDSINNISSGVFQHNTKVTTFEEAFMSCENLVTIPSTLFSYNTEVINFSKVFALCTKLTQIPVGIFSSNTKVTTFNKAFYFCTTLNEPLNSTLFSNNVNVTDFGYTFNNCPGLTSIPVNLFDNNKKVTNFEYTFAACPNLVGDTPSTDSVRLWERAGLAGYPSVIDGTRCFCEDVNLNSYKKNTC</sequence>
<reference evidence="2" key="1">
    <citation type="journal article" date="2021" name="Proc. Natl. Acad. Sci. U.S.A.">
        <title>A Catalog of Tens of Thousands of Viruses from Human Metagenomes Reveals Hidden Associations with Chronic Diseases.</title>
        <authorList>
            <person name="Tisza M.J."/>
            <person name="Buck C.B."/>
        </authorList>
    </citation>
    <scope>NUCLEOTIDE SEQUENCE</scope>
    <source>
        <strain evidence="2">CtPuP5</strain>
    </source>
</reference>
<dbReference type="InterPro" id="IPR013783">
    <property type="entry name" value="Ig-like_fold"/>
</dbReference>
<dbReference type="CDD" id="cd00146">
    <property type="entry name" value="PKD"/>
    <property type="match status" value="1"/>
</dbReference>
<dbReference type="InterPro" id="IPR000601">
    <property type="entry name" value="PKD_dom"/>
</dbReference>